<dbReference type="PANTHER" id="PTHR47958">
    <property type="entry name" value="ATP-DEPENDENT RNA HELICASE DBP3"/>
    <property type="match status" value="1"/>
</dbReference>
<dbReference type="SMART" id="SM00490">
    <property type="entry name" value="HELICc"/>
    <property type="match status" value="1"/>
</dbReference>
<evidence type="ECO:0000256" key="5">
    <source>
        <dbReference type="ARBA" id="ARBA00022806"/>
    </source>
</evidence>
<gene>
    <name evidence="16" type="ORF">QR98_0064440</name>
</gene>
<evidence type="ECO:0000256" key="10">
    <source>
        <dbReference type="ARBA" id="ARBA00024436"/>
    </source>
</evidence>
<evidence type="ECO:0000313" key="17">
    <source>
        <dbReference type="Proteomes" id="UP000616769"/>
    </source>
</evidence>
<keyword evidence="2" id="KW-0396">Initiation factor</keyword>
<dbReference type="EC" id="3.6.4.13" evidence="1"/>
<dbReference type="GO" id="GO:0003743">
    <property type="term" value="F:translation initiation factor activity"/>
    <property type="evidence" value="ECO:0007669"/>
    <property type="project" value="UniProtKB-KW"/>
</dbReference>
<dbReference type="SMART" id="SM00487">
    <property type="entry name" value="DEXDc"/>
    <property type="match status" value="1"/>
</dbReference>
<keyword evidence="6" id="KW-0067">ATP-binding</keyword>
<evidence type="ECO:0000313" key="16">
    <source>
        <dbReference type="EMBL" id="KPM07932.1"/>
    </source>
</evidence>
<dbReference type="Proteomes" id="UP000616769">
    <property type="component" value="Unassembled WGS sequence"/>
</dbReference>
<dbReference type="InterPro" id="IPR027417">
    <property type="entry name" value="P-loop_NTPase"/>
</dbReference>
<organism evidence="16 17">
    <name type="scientific">Sarcoptes scabiei</name>
    <name type="common">Itch mite</name>
    <name type="synonym">Acarus scabiei</name>
    <dbReference type="NCBI Taxonomy" id="52283"/>
    <lineage>
        <taxon>Eukaryota</taxon>
        <taxon>Metazoa</taxon>
        <taxon>Ecdysozoa</taxon>
        <taxon>Arthropoda</taxon>
        <taxon>Chelicerata</taxon>
        <taxon>Arachnida</taxon>
        <taxon>Acari</taxon>
        <taxon>Acariformes</taxon>
        <taxon>Sarcoptiformes</taxon>
        <taxon>Astigmata</taxon>
        <taxon>Psoroptidia</taxon>
        <taxon>Sarcoptoidea</taxon>
        <taxon>Sarcoptidae</taxon>
        <taxon>Sarcoptinae</taxon>
        <taxon>Sarcoptes</taxon>
    </lineage>
</organism>
<feature type="domain" description="Helicase C-terminal" evidence="14">
    <location>
        <begin position="254"/>
        <end position="395"/>
    </location>
</feature>
<keyword evidence="5 16" id="KW-0347">Helicase</keyword>
<dbReference type="GO" id="GO:0003723">
    <property type="term" value="F:RNA binding"/>
    <property type="evidence" value="ECO:0007669"/>
    <property type="project" value="UniProtKB-KW"/>
</dbReference>
<evidence type="ECO:0000259" key="13">
    <source>
        <dbReference type="PROSITE" id="PS51192"/>
    </source>
</evidence>
<dbReference type="AlphaFoldDB" id="A0A132AAC7"/>
<evidence type="ECO:0000256" key="11">
    <source>
        <dbReference type="ARBA" id="ARBA00030297"/>
    </source>
</evidence>
<sequence length="395" mass="44707">MSDNNDERSNNTVLETNLPDNATASSFDEMNLKDGLLRGIYGVGFEKPSTIQQKAILPCCTGKDVIAQAQSGTGKTATFVISILQRIDHEKNYCQALILAPTRELAQQIQKVVLSLGDYLKVRCHACIGGTNVMQDIKQLDQGNQILVGTPGRVFDMIQRGKIDASSIRIFVLDEADEMLSRGFKDQIYDIFRFLNEEVQVILLSATMPEDVFEVTKKFMRDPIKILVKKEELTLEGIDQFYVCVPIDENKLIALNDLYSIMTVSQAVIFCNTRKRVHWLAQELKAQDHTVSWMHGDMAQNERDVIMNEFRTGSSRILITTDLLARGIDVQQVSLVINYDLPINLENYIHRIGRSGRFGRKGLAINLITDDEIKYLKDIESFYNTTISEMKEKAP</sequence>
<dbReference type="Pfam" id="PF00270">
    <property type="entry name" value="DEAD"/>
    <property type="match status" value="1"/>
</dbReference>
<evidence type="ECO:0000256" key="8">
    <source>
        <dbReference type="ARBA" id="ARBA00022917"/>
    </source>
</evidence>
<dbReference type="PROSITE" id="PS51192">
    <property type="entry name" value="HELICASE_ATP_BIND_1"/>
    <property type="match status" value="1"/>
</dbReference>
<evidence type="ECO:0000256" key="12">
    <source>
        <dbReference type="ARBA" id="ARBA00047984"/>
    </source>
</evidence>
<name>A0A132AAC7_SARSC</name>
<evidence type="ECO:0000259" key="14">
    <source>
        <dbReference type="PROSITE" id="PS51194"/>
    </source>
</evidence>
<evidence type="ECO:0000256" key="2">
    <source>
        <dbReference type="ARBA" id="ARBA00022540"/>
    </source>
</evidence>
<dbReference type="EMBL" id="JXLN01012021">
    <property type="protein sequence ID" value="KPM07932.1"/>
    <property type="molecule type" value="Genomic_DNA"/>
</dbReference>
<dbReference type="OrthoDB" id="10265785at2759"/>
<evidence type="ECO:0000256" key="6">
    <source>
        <dbReference type="ARBA" id="ARBA00022840"/>
    </source>
</evidence>
<dbReference type="CDD" id="cd18787">
    <property type="entry name" value="SF2_C_DEAD"/>
    <property type="match status" value="1"/>
</dbReference>
<dbReference type="PROSITE" id="PS51195">
    <property type="entry name" value="Q_MOTIF"/>
    <property type="match status" value="1"/>
</dbReference>
<comment type="catalytic activity">
    <reaction evidence="12">
        <text>ATP + H2O = ADP + phosphate + H(+)</text>
        <dbReference type="Rhea" id="RHEA:13065"/>
        <dbReference type="ChEBI" id="CHEBI:15377"/>
        <dbReference type="ChEBI" id="CHEBI:15378"/>
        <dbReference type="ChEBI" id="CHEBI:30616"/>
        <dbReference type="ChEBI" id="CHEBI:43474"/>
        <dbReference type="ChEBI" id="CHEBI:456216"/>
        <dbReference type="EC" id="3.6.4.13"/>
    </reaction>
</comment>
<dbReference type="VEuPathDB" id="VectorBase:SSCA005526"/>
<dbReference type="PROSITE" id="PS00039">
    <property type="entry name" value="DEAD_ATP_HELICASE"/>
    <property type="match status" value="1"/>
</dbReference>
<evidence type="ECO:0000256" key="7">
    <source>
        <dbReference type="ARBA" id="ARBA00022884"/>
    </source>
</evidence>
<proteinExistence type="inferred from homology"/>
<keyword evidence="3" id="KW-0547">Nucleotide-binding</keyword>
<dbReference type="GO" id="GO:0003724">
    <property type="term" value="F:RNA helicase activity"/>
    <property type="evidence" value="ECO:0007669"/>
    <property type="project" value="UniProtKB-EC"/>
</dbReference>
<dbReference type="InterPro" id="IPR014014">
    <property type="entry name" value="RNA_helicase_DEAD_Q_motif"/>
</dbReference>
<comment type="similarity">
    <text evidence="9">Belongs to the DEAD box helicase family. eIF4A subfamily.</text>
</comment>
<dbReference type="PROSITE" id="PS51194">
    <property type="entry name" value="HELICASE_CTER"/>
    <property type="match status" value="1"/>
</dbReference>
<accession>A0A132AAC7</accession>
<reference evidence="16 17" key="1">
    <citation type="journal article" date="2015" name="Parasit. Vectors">
        <title>Draft genome of the scabies mite.</title>
        <authorList>
            <person name="Rider S.D.Jr."/>
            <person name="Morgan M.S."/>
            <person name="Arlian L.G."/>
        </authorList>
    </citation>
    <scope>NUCLEOTIDE SEQUENCE [LARGE SCALE GENOMIC DNA]</scope>
    <source>
        <strain evidence="16">Arlian Lab</strain>
    </source>
</reference>
<feature type="domain" description="Helicase ATP-binding" evidence="13">
    <location>
        <begin position="56"/>
        <end position="226"/>
    </location>
</feature>
<evidence type="ECO:0000256" key="9">
    <source>
        <dbReference type="ARBA" id="ARBA00024352"/>
    </source>
</evidence>
<dbReference type="CDD" id="cd18046">
    <property type="entry name" value="DEADc_EIF4AII_EIF4AI_DDX2"/>
    <property type="match status" value="1"/>
</dbReference>
<evidence type="ECO:0000256" key="1">
    <source>
        <dbReference type="ARBA" id="ARBA00012552"/>
    </source>
</evidence>
<dbReference type="InterPro" id="IPR044728">
    <property type="entry name" value="EIF4A_DEADc"/>
</dbReference>
<dbReference type="SUPFAM" id="SSF52540">
    <property type="entry name" value="P-loop containing nucleoside triphosphate hydrolases"/>
    <property type="match status" value="1"/>
</dbReference>
<keyword evidence="4" id="KW-0378">Hydrolase</keyword>
<evidence type="ECO:0000256" key="4">
    <source>
        <dbReference type="ARBA" id="ARBA00022801"/>
    </source>
</evidence>
<keyword evidence="7" id="KW-0694">RNA-binding</keyword>
<dbReference type="Pfam" id="PF00271">
    <property type="entry name" value="Helicase_C"/>
    <property type="match status" value="1"/>
</dbReference>
<dbReference type="GO" id="GO:0005524">
    <property type="term" value="F:ATP binding"/>
    <property type="evidence" value="ECO:0007669"/>
    <property type="project" value="UniProtKB-KW"/>
</dbReference>
<feature type="domain" description="DEAD-box RNA helicase Q" evidence="15">
    <location>
        <begin position="25"/>
        <end position="53"/>
    </location>
</feature>
<dbReference type="FunFam" id="3.40.50.300:FF:000031">
    <property type="entry name" value="Eukaryotic initiation factor 4A-III"/>
    <property type="match status" value="1"/>
</dbReference>
<protein>
    <recommendedName>
        <fullName evidence="10">Eukaryotic initiation factor 4A</fullName>
        <ecNumber evidence="1">3.6.4.13</ecNumber>
    </recommendedName>
    <alternativeName>
        <fullName evidence="11">ATP-dependent RNA helicase eIF4A</fullName>
    </alternativeName>
</protein>
<dbReference type="InterPro" id="IPR001650">
    <property type="entry name" value="Helicase_C-like"/>
</dbReference>
<evidence type="ECO:0000256" key="3">
    <source>
        <dbReference type="ARBA" id="ARBA00022741"/>
    </source>
</evidence>
<dbReference type="InterPro" id="IPR000629">
    <property type="entry name" value="RNA-helicase_DEAD-box_CS"/>
</dbReference>
<dbReference type="Gene3D" id="3.40.50.300">
    <property type="entry name" value="P-loop containing nucleotide triphosphate hydrolases"/>
    <property type="match status" value="2"/>
</dbReference>
<dbReference type="GO" id="GO:0016787">
    <property type="term" value="F:hydrolase activity"/>
    <property type="evidence" value="ECO:0007669"/>
    <property type="project" value="UniProtKB-KW"/>
</dbReference>
<dbReference type="FunFam" id="3.40.50.300:FF:000089">
    <property type="entry name" value="Eukaryotic initiation factor 4A-II"/>
    <property type="match status" value="1"/>
</dbReference>
<evidence type="ECO:0000259" key="15">
    <source>
        <dbReference type="PROSITE" id="PS51195"/>
    </source>
</evidence>
<comment type="caution">
    <text evidence="16">The sequence shown here is derived from an EMBL/GenBank/DDBJ whole genome shotgun (WGS) entry which is preliminary data.</text>
</comment>
<dbReference type="InterPro" id="IPR014001">
    <property type="entry name" value="Helicase_ATP-bd"/>
</dbReference>
<dbReference type="OMA" id="FGCQALV"/>
<keyword evidence="8" id="KW-0648">Protein biosynthesis</keyword>
<dbReference type="InterPro" id="IPR011545">
    <property type="entry name" value="DEAD/DEAH_box_helicase_dom"/>
</dbReference>